<dbReference type="InterPro" id="IPR011008">
    <property type="entry name" value="Dimeric_a/b-barrel"/>
</dbReference>
<dbReference type="AlphaFoldDB" id="A0A9W6HBS2"/>
<dbReference type="Pfam" id="PF05336">
    <property type="entry name" value="rhaM"/>
    <property type="match status" value="1"/>
</dbReference>
<gene>
    <name evidence="1" type="ORF">GCM10017584_27370</name>
</gene>
<reference evidence="1" key="2">
    <citation type="submission" date="2023-01" db="EMBL/GenBank/DDBJ databases">
        <authorList>
            <person name="Sun Q."/>
            <person name="Evtushenko L."/>
        </authorList>
    </citation>
    <scope>NUCLEOTIDE SEQUENCE</scope>
    <source>
        <strain evidence="1">VKM Ac-1401</strain>
    </source>
</reference>
<dbReference type="EMBL" id="BSEN01000013">
    <property type="protein sequence ID" value="GLJ77163.1"/>
    <property type="molecule type" value="Genomic_DNA"/>
</dbReference>
<comment type="caution">
    <text evidence="1">The sequence shown here is derived from an EMBL/GenBank/DDBJ whole genome shotgun (WGS) entry which is preliminary data.</text>
</comment>
<dbReference type="SUPFAM" id="SSF54909">
    <property type="entry name" value="Dimeric alpha+beta barrel"/>
    <property type="match status" value="1"/>
</dbReference>
<dbReference type="RefSeq" id="WP_271177811.1">
    <property type="nucleotide sequence ID" value="NZ_BAAAJO010000004.1"/>
</dbReference>
<dbReference type="GO" id="GO:0016857">
    <property type="term" value="F:racemase and epimerase activity, acting on carbohydrates and derivatives"/>
    <property type="evidence" value="ECO:0007669"/>
    <property type="project" value="InterPro"/>
</dbReference>
<organism evidence="1 2">
    <name type="scientific">Leifsonia poae</name>
    <dbReference type="NCBI Taxonomy" id="110933"/>
    <lineage>
        <taxon>Bacteria</taxon>
        <taxon>Bacillati</taxon>
        <taxon>Actinomycetota</taxon>
        <taxon>Actinomycetes</taxon>
        <taxon>Micrococcales</taxon>
        <taxon>Microbacteriaceae</taxon>
        <taxon>Leifsonia</taxon>
    </lineage>
</organism>
<evidence type="ECO:0000313" key="1">
    <source>
        <dbReference type="EMBL" id="GLJ77163.1"/>
    </source>
</evidence>
<evidence type="ECO:0000313" key="2">
    <source>
        <dbReference type="Proteomes" id="UP001142372"/>
    </source>
</evidence>
<proteinExistence type="predicted"/>
<accession>A0A9W6HBS2</accession>
<protein>
    <recommendedName>
        <fullName evidence="3">L-rhamnose mutarotase</fullName>
    </recommendedName>
</protein>
<dbReference type="Gene3D" id="3.30.70.100">
    <property type="match status" value="1"/>
</dbReference>
<name>A0A9W6HBS2_9MICO</name>
<dbReference type="InterPro" id="IPR008000">
    <property type="entry name" value="Rham/fucose_mutarotase"/>
</dbReference>
<dbReference type="Proteomes" id="UP001142372">
    <property type="component" value="Unassembled WGS sequence"/>
</dbReference>
<reference evidence="1" key="1">
    <citation type="journal article" date="2014" name="Int. J. Syst. Evol. Microbiol.">
        <title>Complete genome sequence of Corynebacterium casei LMG S-19264T (=DSM 44701T), isolated from a smear-ripened cheese.</title>
        <authorList>
            <consortium name="US DOE Joint Genome Institute (JGI-PGF)"/>
            <person name="Walter F."/>
            <person name="Albersmeier A."/>
            <person name="Kalinowski J."/>
            <person name="Ruckert C."/>
        </authorList>
    </citation>
    <scope>NUCLEOTIDE SEQUENCE</scope>
    <source>
        <strain evidence="1">VKM Ac-1401</strain>
    </source>
</reference>
<keyword evidence="2" id="KW-1185">Reference proteome</keyword>
<sequence length="114" mass="12843">MRVALHSIVRDGREAGYEEAHAVIPDDLVDSFDRVGIHDWTIWRSGRDLFHLVDCDDFAAAMTALDTDPANERWQAFIGPYVDHFVTTGDGPEGMIVGRVWSLGDQRSMHPHQP</sequence>
<evidence type="ECO:0008006" key="3">
    <source>
        <dbReference type="Google" id="ProtNLM"/>
    </source>
</evidence>